<evidence type="ECO:0000313" key="3">
    <source>
        <dbReference type="Proteomes" id="UP000607653"/>
    </source>
</evidence>
<protein>
    <submittedName>
        <fullName evidence="1">Uncharacterized protein</fullName>
    </submittedName>
</protein>
<dbReference type="EMBL" id="DUZY01000001">
    <property type="protein sequence ID" value="DAD25706.1"/>
    <property type="molecule type" value="Genomic_DNA"/>
</dbReference>
<dbReference type="AlphaFoldDB" id="A0A822XCE2"/>
<gene>
    <name evidence="1" type="ORF">HUJ06_019300</name>
    <name evidence="2" type="ORF">HUJ06_027170</name>
</gene>
<comment type="caution">
    <text evidence="1">The sequence shown here is derived from an EMBL/GenBank/DDBJ whole genome shotgun (WGS) entry which is preliminary data.</text>
</comment>
<dbReference type="Proteomes" id="UP000607653">
    <property type="component" value="Unassembled WGS sequence"/>
</dbReference>
<evidence type="ECO:0000313" key="2">
    <source>
        <dbReference type="EMBL" id="DAD25706.1"/>
    </source>
</evidence>
<keyword evidence="3" id="KW-1185">Reference proteome</keyword>
<dbReference type="EMBL" id="DUZY01000001">
    <property type="protein sequence ID" value="DAD17837.1"/>
    <property type="molecule type" value="Genomic_DNA"/>
</dbReference>
<reference evidence="1 3" key="1">
    <citation type="journal article" date="2020" name="Mol. Biol. Evol.">
        <title>Distinct Expression and Methylation Patterns for Genes with Different Fates following a Single Whole-Genome Duplication in Flowering Plants.</title>
        <authorList>
            <person name="Shi T."/>
            <person name="Rahmani R.S."/>
            <person name="Gugger P.F."/>
            <person name="Wang M."/>
            <person name="Li H."/>
            <person name="Zhang Y."/>
            <person name="Li Z."/>
            <person name="Wang Q."/>
            <person name="Van de Peer Y."/>
            <person name="Marchal K."/>
            <person name="Chen J."/>
        </authorList>
    </citation>
    <scope>NUCLEOTIDE SEQUENCE [LARGE SCALE GENOMIC DNA]</scope>
    <source>
        <tissue evidence="1">Leaf</tissue>
    </source>
</reference>
<sequence>MILDSCNLFLHFLETVNNSSIRSTPLC</sequence>
<name>A0A822XCE2_NELNU</name>
<organism evidence="1 3">
    <name type="scientific">Nelumbo nucifera</name>
    <name type="common">Sacred lotus</name>
    <dbReference type="NCBI Taxonomy" id="4432"/>
    <lineage>
        <taxon>Eukaryota</taxon>
        <taxon>Viridiplantae</taxon>
        <taxon>Streptophyta</taxon>
        <taxon>Embryophyta</taxon>
        <taxon>Tracheophyta</taxon>
        <taxon>Spermatophyta</taxon>
        <taxon>Magnoliopsida</taxon>
        <taxon>Proteales</taxon>
        <taxon>Nelumbonaceae</taxon>
        <taxon>Nelumbo</taxon>
    </lineage>
</organism>
<proteinExistence type="predicted"/>
<accession>A0A822XCE2</accession>
<evidence type="ECO:0000313" key="1">
    <source>
        <dbReference type="EMBL" id="DAD17837.1"/>
    </source>
</evidence>